<proteinExistence type="predicted"/>
<dbReference type="HOGENOM" id="CLU_041682_1_0_1"/>
<dbReference type="VEuPathDB" id="FungiDB:SAPIO_CDS6770"/>
<gene>
    <name evidence="1" type="ORF">SAPIO_CDS6770</name>
</gene>
<protein>
    <recommendedName>
        <fullName evidence="3">AB hydrolase-1 domain-containing protein</fullName>
    </recommendedName>
</protein>
<sequence length="347" mass="37855">MTAPRDYVDDPRFSSTFELPAGNGRSSSFKVKYADYGYRNEADPGKENVFLFFGSMLGSRLVHIGKDVLAKKHKVRIINLDRPGVGGTDPVADPKASMGLWRALDLLLHHPEIIHPESPFLAIGGPWILPNRTGSTLLSIAKALPRPIISNTDKLARLINNHLGPFIGNTIGLSAGLVSSLLPRKKAKPPAAPREDEAAEVGSAEFEAQLWSPIIDRIYAEGVAGISSDAVLFLQKGMDGWSDWGDYDTGVARLAEVLRAAGKRLRVDVFYPSSDFFVGGEGDKGPRWFNRCWEAASDVIHFQSSTVKGADHDGIWMLKFGVPQSVFETIESLGEERRVQAAGSESL</sequence>
<reference evidence="1 2" key="1">
    <citation type="journal article" date="2014" name="Genome Announc.">
        <title>Draft genome sequence of the pathogenic fungus Scedosporium apiospermum.</title>
        <authorList>
            <person name="Vandeputte P."/>
            <person name="Ghamrawi S."/>
            <person name="Rechenmann M."/>
            <person name="Iltis A."/>
            <person name="Giraud S."/>
            <person name="Fleury M."/>
            <person name="Thornton C."/>
            <person name="Delhaes L."/>
            <person name="Meyer W."/>
            <person name="Papon N."/>
            <person name="Bouchara J.P."/>
        </authorList>
    </citation>
    <scope>NUCLEOTIDE SEQUENCE [LARGE SCALE GENOMIC DNA]</scope>
    <source>
        <strain evidence="1 2">IHEM 14462</strain>
    </source>
</reference>
<dbReference type="EMBL" id="JOWA01000107">
    <property type="protein sequence ID" value="KEZ41788.1"/>
    <property type="molecule type" value="Genomic_DNA"/>
</dbReference>
<evidence type="ECO:0000313" key="2">
    <source>
        <dbReference type="Proteomes" id="UP000028545"/>
    </source>
</evidence>
<accession>A0A084G376</accession>
<comment type="caution">
    <text evidence="1">The sequence shown here is derived from an EMBL/GenBank/DDBJ whole genome shotgun (WGS) entry which is preliminary data.</text>
</comment>
<dbReference type="AlphaFoldDB" id="A0A084G376"/>
<dbReference type="OrthoDB" id="294702at2759"/>
<evidence type="ECO:0008006" key="3">
    <source>
        <dbReference type="Google" id="ProtNLM"/>
    </source>
</evidence>
<dbReference type="Proteomes" id="UP000028545">
    <property type="component" value="Unassembled WGS sequence"/>
</dbReference>
<organism evidence="1 2">
    <name type="scientific">Pseudallescheria apiosperma</name>
    <name type="common">Scedosporium apiospermum</name>
    <dbReference type="NCBI Taxonomy" id="563466"/>
    <lineage>
        <taxon>Eukaryota</taxon>
        <taxon>Fungi</taxon>
        <taxon>Dikarya</taxon>
        <taxon>Ascomycota</taxon>
        <taxon>Pezizomycotina</taxon>
        <taxon>Sordariomycetes</taxon>
        <taxon>Hypocreomycetidae</taxon>
        <taxon>Microascales</taxon>
        <taxon>Microascaceae</taxon>
        <taxon>Scedosporium</taxon>
    </lineage>
</organism>
<dbReference type="OMA" id="HRRITFY"/>
<dbReference type="KEGG" id="sapo:SAPIO_CDS6770"/>
<evidence type="ECO:0000313" key="1">
    <source>
        <dbReference type="EMBL" id="KEZ41788.1"/>
    </source>
</evidence>
<keyword evidence="2" id="KW-1185">Reference proteome</keyword>
<dbReference type="GeneID" id="27725842"/>
<name>A0A084G376_PSEDA</name>
<dbReference type="RefSeq" id="XP_016641587.1">
    <property type="nucleotide sequence ID" value="XM_016788788.1"/>
</dbReference>